<accession>A0A0R3KX44</accession>
<gene>
    <name evidence="4" type="ORF">CP49_08845</name>
</gene>
<dbReference type="Proteomes" id="UP000051913">
    <property type="component" value="Unassembled WGS sequence"/>
</dbReference>
<dbReference type="SUPFAM" id="SSF52218">
    <property type="entry name" value="Flavoproteins"/>
    <property type="match status" value="1"/>
</dbReference>
<dbReference type="STRING" id="1518501.CQ10_23315"/>
<dbReference type="RefSeq" id="WP_057848912.1">
    <property type="nucleotide sequence ID" value="NZ_LLXX01000025.1"/>
</dbReference>
<evidence type="ECO:0000256" key="2">
    <source>
        <dbReference type="ARBA" id="ARBA00023002"/>
    </source>
</evidence>
<evidence type="ECO:0000313" key="5">
    <source>
        <dbReference type="Proteomes" id="UP000051913"/>
    </source>
</evidence>
<protein>
    <submittedName>
        <fullName evidence="4">NAD(P)H dehydrogenase</fullName>
    </submittedName>
</protein>
<dbReference type="Pfam" id="PF02525">
    <property type="entry name" value="Flavodoxin_2"/>
    <property type="match status" value="1"/>
</dbReference>
<dbReference type="AlphaFoldDB" id="A0A0R3KX44"/>
<dbReference type="GO" id="GO:0003955">
    <property type="term" value="F:NAD(P)H dehydrogenase (quinone) activity"/>
    <property type="evidence" value="ECO:0007669"/>
    <property type="project" value="TreeGrafter"/>
</dbReference>
<sequence length="239" mass="27371">MRVHLVHAHPEPNSFVSAMRDVVIDELKAAGAIVTICDLYHDDFNPVLSGNDFTSRSRPDYLVYTLEQRHGYTTSTLAFDVAREVENVLTADLIVFTFPVFWFSVPAILKGWIDRVLLCGPMHSGNRGFYDLGGLRGKRTFTAMALGGRRNMFGPDALHGELETGMMRHFFQGTLGYVGLTVHKPFVAYHVPYVTDHERQAQLQDLRVYLRELDRQPTLKFPELRDFDEVLRPMRDRAR</sequence>
<dbReference type="InterPro" id="IPR051545">
    <property type="entry name" value="NAD(P)H_dehydrogenase_qn"/>
</dbReference>
<dbReference type="OrthoDB" id="9798454at2"/>
<organism evidence="4 5">
    <name type="scientific">Bradyrhizobium valentinum</name>
    <dbReference type="NCBI Taxonomy" id="1518501"/>
    <lineage>
        <taxon>Bacteria</taxon>
        <taxon>Pseudomonadati</taxon>
        <taxon>Pseudomonadota</taxon>
        <taxon>Alphaproteobacteria</taxon>
        <taxon>Hyphomicrobiales</taxon>
        <taxon>Nitrobacteraceae</taxon>
        <taxon>Bradyrhizobium</taxon>
    </lineage>
</organism>
<evidence type="ECO:0000313" key="4">
    <source>
        <dbReference type="EMBL" id="KRR12761.1"/>
    </source>
</evidence>
<evidence type="ECO:0000256" key="1">
    <source>
        <dbReference type="ARBA" id="ARBA00006252"/>
    </source>
</evidence>
<comment type="similarity">
    <text evidence="1">Belongs to the NAD(P)H dehydrogenase (quinone) family.</text>
</comment>
<name>A0A0R3KX44_9BRAD</name>
<dbReference type="InterPro" id="IPR003680">
    <property type="entry name" value="Flavodoxin_fold"/>
</dbReference>
<evidence type="ECO:0000259" key="3">
    <source>
        <dbReference type="Pfam" id="PF02525"/>
    </source>
</evidence>
<dbReference type="InterPro" id="IPR029039">
    <property type="entry name" value="Flavoprotein-like_sf"/>
</dbReference>
<keyword evidence="5" id="KW-1185">Reference proteome</keyword>
<keyword evidence="2" id="KW-0560">Oxidoreductase</keyword>
<reference evidence="4 5" key="1">
    <citation type="submission" date="2014-03" db="EMBL/GenBank/DDBJ databases">
        <title>Bradyrhizobium valentinum sp. nov., isolated from effective nodules of Lupinus mariae-josephae, a lupine endemic of basic-lime soils in Eastern Spain.</title>
        <authorList>
            <person name="Duran D."/>
            <person name="Rey L."/>
            <person name="Navarro A."/>
            <person name="Busquets A."/>
            <person name="Imperial J."/>
            <person name="Ruiz-Argueso T."/>
        </authorList>
    </citation>
    <scope>NUCLEOTIDE SEQUENCE [LARGE SCALE GENOMIC DNA]</scope>
    <source>
        <strain evidence="4 5">LmjM3</strain>
    </source>
</reference>
<comment type="caution">
    <text evidence="4">The sequence shown here is derived from an EMBL/GenBank/DDBJ whole genome shotgun (WGS) entry which is preliminary data.</text>
</comment>
<feature type="domain" description="Flavodoxin-like fold" evidence="3">
    <location>
        <begin position="1"/>
        <end position="207"/>
    </location>
</feature>
<dbReference type="Gene3D" id="3.40.50.360">
    <property type="match status" value="1"/>
</dbReference>
<dbReference type="GO" id="GO:0005829">
    <property type="term" value="C:cytosol"/>
    <property type="evidence" value="ECO:0007669"/>
    <property type="project" value="TreeGrafter"/>
</dbReference>
<dbReference type="PANTHER" id="PTHR10204:SF34">
    <property type="entry name" value="NAD(P)H DEHYDROGENASE [QUINONE] 1 ISOFORM 1"/>
    <property type="match status" value="1"/>
</dbReference>
<dbReference type="PANTHER" id="PTHR10204">
    <property type="entry name" value="NAD P H OXIDOREDUCTASE-RELATED"/>
    <property type="match status" value="1"/>
</dbReference>
<dbReference type="EMBL" id="LLXX01000025">
    <property type="protein sequence ID" value="KRR12761.1"/>
    <property type="molecule type" value="Genomic_DNA"/>
</dbReference>
<proteinExistence type="inferred from homology"/>